<evidence type="ECO:0000313" key="1">
    <source>
        <dbReference type="EMBL" id="KIQ68056.1"/>
    </source>
</evidence>
<dbReference type="STRING" id="1123501.Wenmar_03512"/>
<organism evidence="1 2">
    <name type="scientific">Wenxinia marina DSM 24838</name>
    <dbReference type="NCBI Taxonomy" id="1123501"/>
    <lineage>
        <taxon>Bacteria</taxon>
        <taxon>Pseudomonadati</taxon>
        <taxon>Pseudomonadota</taxon>
        <taxon>Alphaproteobacteria</taxon>
        <taxon>Rhodobacterales</taxon>
        <taxon>Roseobacteraceae</taxon>
        <taxon>Wenxinia</taxon>
    </lineage>
</organism>
<name>A0A0D0P904_9RHOB</name>
<dbReference type="InterPro" id="IPR012863">
    <property type="entry name" value="DUF1636"/>
</dbReference>
<reference evidence="1 2" key="1">
    <citation type="submission" date="2013-01" db="EMBL/GenBank/DDBJ databases">
        <authorList>
            <person name="Fiebig A."/>
            <person name="Goeker M."/>
            <person name="Klenk H.-P.P."/>
        </authorList>
    </citation>
    <scope>NUCLEOTIDE SEQUENCE [LARGE SCALE GENOMIC DNA]</scope>
    <source>
        <strain evidence="1 2">DSM 24838</strain>
    </source>
</reference>
<keyword evidence="2" id="KW-1185">Reference proteome</keyword>
<comment type="caution">
    <text evidence="1">The sequence shown here is derived from an EMBL/GenBank/DDBJ whole genome shotgun (WGS) entry which is preliminary data.</text>
</comment>
<sequence length="121" mass="12797">MTTWITICDTCKRPGWDAGEATTTDGEALAALVEAAADGTGVATRRVSCTMGCERACNVIVQAAGKIGYSLGQFEPSQDDAAAIVAYARMHADSETGRVPFREWPAGVKGHFVSRHVPVPE</sequence>
<accession>A0A0D0P904</accession>
<evidence type="ECO:0000313" key="2">
    <source>
        <dbReference type="Proteomes" id="UP000035100"/>
    </source>
</evidence>
<dbReference type="EMBL" id="AONG01000018">
    <property type="protein sequence ID" value="KIQ68056.1"/>
    <property type="molecule type" value="Genomic_DNA"/>
</dbReference>
<dbReference type="PATRIC" id="fig|1123501.6.peg.3637"/>
<proteinExistence type="predicted"/>
<dbReference type="eggNOG" id="COG5469">
    <property type="taxonomic scope" value="Bacteria"/>
</dbReference>
<dbReference type="Pfam" id="PF07845">
    <property type="entry name" value="DUF1636"/>
    <property type="match status" value="1"/>
</dbReference>
<dbReference type="OrthoDB" id="424426at2"/>
<dbReference type="RefSeq" id="WP_018302271.1">
    <property type="nucleotide sequence ID" value="NZ_KB902282.1"/>
</dbReference>
<protein>
    <submittedName>
        <fullName evidence="1">Putative metal-binding protein</fullName>
    </submittedName>
</protein>
<dbReference type="AlphaFoldDB" id="A0A0D0P904"/>
<gene>
    <name evidence="1" type="ORF">Wenmar_03512</name>
</gene>
<dbReference type="Proteomes" id="UP000035100">
    <property type="component" value="Unassembled WGS sequence"/>
</dbReference>